<dbReference type="OrthoDB" id="8443909at2"/>
<comment type="caution">
    <text evidence="1">The sequence shown here is derived from an EMBL/GenBank/DDBJ whole genome shotgun (WGS) entry which is preliminary data.</text>
</comment>
<gene>
    <name evidence="1" type="ORF">C7449_103137</name>
</gene>
<name>A0A2T5BB20_MYCDI</name>
<dbReference type="Proteomes" id="UP000241247">
    <property type="component" value="Unassembled WGS sequence"/>
</dbReference>
<evidence type="ECO:0000313" key="2">
    <source>
        <dbReference type="Proteomes" id="UP000241247"/>
    </source>
</evidence>
<keyword evidence="2" id="KW-1185">Reference proteome</keyword>
<evidence type="ECO:0000313" key="1">
    <source>
        <dbReference type="EMBL" id="PTM96123.1"/>
    </source>
</evidence>
<proteinExistence type="predicted"/>
<accession>A0A2T5BB20</accession>
<protein>
    <submittedName>
        <fullName evidence="1">Uncharacterized protein</fullName>
    </submittedName>
</protein>
<dbReference type="RefSeq" id="WP_108002208.1">
    <property type="nucleotide sequence ID" value="NZ_JBHEEX010000009.1"/>
</dbReference>
<sequence length="305" mass="34283">MSDEQRFLFQTEPDRFWEIVINDDSKARLAAVGTLDDLLLAEVIRYGLFNKKEMIGPLASLYRWLITKIPEDARLAAYIHVARFVEHTTMVSVNAFLPFIVEDDSRSIVSTAVIDYVSLGPLSNGDPMSRVKDILGMIERNLLKNEGAAFGALLHIGDKRVCNLLTSLRDRLNQPAMNNVVHSGTGFIHSATADFYFDWLEGMEGTDHDGAFGIVASGLGLLKRKCRTDQVFTGNRPFPVRNATPKQWEASQKPIPLADYVQRVSRRMYALERTEPPPRVMPHVLMAWGLRPLTDPAETAVLDDR</sequence>
<dbReference type="EMBL" id="PZZZ01000003">
    <property type="protein sequence ID" value="PTM96123.1"/>
    <property type="molecule type" value="Genomic_DNA"/>
</dbReference>
<reference evidence="1 2" key="1">
    <citation type="submission" date="2018-04" db="EMBL/GenBank/DDBJ databases">
        <title>Genomic Encyclopedia of Type Strains, Phase IV (KMG-IV): sequencing the most valuable type-strain genomes for metagenomic binning, comparative biology and taxonomic classification.</title>
        <authorList>
            <person name="Goeker M."/>
        </authorList>
    </citation>
    <scope>NUCLEOTIDE SEQUENCE [LARGE SCALE GENOMIC DNA]</scope>
    <source>
        <strain evidence="1 2">DSM 7138</strain>
    </source>
</reference>
<organism evidence="1 2">
    <name type="scientific">Mycoplana dimorpha</name>
    <dbReference type="NCBI Taxonomy" id="28320"/>
    <lineage>
        <taxon>Bacteria</taxon>
        <taxon>Pseudomonadati</taxon>
        <taxon>Pseudomonadota</taxon>
        <taxon>Alphaproteobacteria</taxon>
        <taxon>Hyphomicrobiales</taxon>
        <taxon>Rhizobiaceae</taxon>
        <taxon>Mycoplana</taxon>
    </lineage>
</organism>
<dbReference type="AlphaFoldDB" id="A0A2T5BB20"/>